<dbReference type="EMBL" id="JACXAA010000004">
    <property type="protein sequence ID" value="MBD2753901.1"/>
    <property type="molecule type" value="Genomic_DNA"/>
</dbReference>
<sequence length="61" mass="6780">MTALCTQAFALLKTIDKENRNVLIVHSRDTVMRDAVENALRGLNIPTVVLVCEEDQGQTSH</sequence>
<dbReference type="Proteomes" id="UP000653797">
    <property type="component" value="Unassembled WGS sequence"/>
</dbReference>
<keyword evidence="2" id="KW-1185">Reference proteome</keyword>
<accession>A0A927B212</accession>
<dbReference type="RefSeq" id="WP_191039541.1">
    <property type="nucleotide sequence ID" value="NZ_JACXAA010000004.1"/>
</dbReference>
<protein>
    <submittedName>
        <fullName evidence="1">Uncharacterized protein</fullName>
    </submittedName>
</protein>
<proteinExistence type="predicted"/>
<name>A0A927B212_9BACT</name>
<comment type="caution">
    <text evidence="1">The sequence shown here is derived from an EMBL/GenBank/DDBJ whole genome shotgun (WGS) entry which is preliminary data.</text>
</comment>
<reference evidence="1" key="1">
    <citation type="submission" date="2020-09" db="EMBL/GenBank/DDBJ databases">
        <authorList>
            <person name="Kim M.K."/>
        </authorList>
    </citation>
    <scope>NUCLEOTIDE SEQUENCE</scope>
    <source>
        <strain evidence="1">BT704</strain>
    </source>
</reference>
<evidence type="ECO:0000313" key="1">
    <source>
        <dbReference type="EMBL" id="MBD2753901.1"/>
    </source>
</evidence>
<gene>
    <name evidence="1" type="ORF">IC230_13425</name>
</gene>
<dbReference type="AlphaFoldDB" id="A0A927B212"/>
<organism evidence="1 2">
    <name type="scientific">Spirosoma validum</name>
    <dbReference type="NCBI Taxonomy" id="2771355"/>
    <lineage>
        <taxon>Bacteria</taxon>
        <taxon>Pseudomonadati</taxon>
        <taxon>Bacteroidota</taxon>
        <taxon>Cytophagia</taxon>
        <taxon>Cytophagales</taxon>
        <taxon>Cytophagaceae</taxon>
        <taxon>Spirosoma</taxon>
    </lineage>
</organism>
<evidence type="ECO:0000313" key="2">
    <source>
        <dbReference type="Proteomes" id="UP000653797"/>
    </source>
</evidence>